<feature type="compositionally biased region" description="Polar residues" evidence="5">
    <location>
        <begin position="75"/>
        <end position="84"/>
    </location>
</feature>
<keyword evidence="2" id="KW-0547">Nucleotide-binding</keyword>
<keyword evidence="3" id="KW-0067">ATP-binding</keyword>
<keyword evidence="8" id="KW-1185">Reference proteome</keyword>
<feature type="region of interest" description="Disordered" evidence="5">
    <location>
        <begin position="117"/>
        <end position="136"/>
    </location>
</feature>
<evidence type="ECO:0000256" key="2">
    <source>
        <dbReference type="ARBA" id="ARBA00022741"/>
    </source>
</evidence>
<keyword evidence="1" id="KW-0723">Serine/threonine-protein kinase</keyword>
<dbReference type="Pfam" id="PF00069">
    <property type="entry name" value="Pkinase"/>
    <property type="match status" value="1"/>
</dbReference>
<accession>A0A550CG79</accession>
<proteinExistence type="predicted"/>
<keyword evidence="1" id="KW-0808">Transferase</keyword>
<feature type="region of interest" description="Disordered" evidence="5">
    <location>
        <begin position="1236"/>
        <end position="1339"/>
    </location>
</feature>
<feature type="compositionally biased region" description="Polar residues" evidence="5">
    <location>
        <begin position="163"/>
        <end position="191"/>
    </location>
</feature>
<feature type="coiled-coil region" evidence="4">
    <location>
        <begin position="342"/>
        <end position="376"/>
    </location>
</feature>
<feature type="region of interest" description="Disordered" evidence="5">
    <location>
        <begin position="1103"/>
        <end position="1147"/>
    </location>
</feature>
<dbReference type="SMART" id="SM00220">
    <property type="entry name" value="S_TKc"/>
    <property type="match status" value="1"/>
</dbReference>
<evidence type="ECO:0000313" key="7">
    <source>
        <dbReference type="EMBL" id="TRM63811.1"/>
    </source>
</evidence>
<dbReference type="PANTHER" id="PTHR24055">
    <property type="entry name" value="MITOGEN-ACTIVATED PROTEIN KINASE"/>
    <property type="match status" value="1"/>
</dbReference>
<feature type="region of interest" description="Disordered" evidence="5">
    <location>
        <begin position="441"/>
        <end position="493"/>
    </location>
</feature>
<feature type="compositionally biased region" description="Polar residues" evidence="5">
    <location>
        <begin position="1317"/>
        <end position="1339"/>
    </location>
</feature>
<dbReference type="InterPro" id="IPR050117">
    <property type="entry name" value="MAPK"/>
</dbReference>
<evidence type="ECO:0000313" key="8">
    <source>
        <dbReference type="Proteomes" id="UP000320762"/>
    </source>
</evidence>
<evidence type="ECO:0000256" key="4">
    <source>
        <dbReference type="SAM" id="Coils"/>
    </source>
</evidence>
<evidence type="ECO:0000256" key="5">
    <source>
        <dbReference type="SAM" id="MobiDB-lite"/>
    </source>
</evidence>
<feature type="compositionally biased region" description="Low complexity" evidence="5">
    <location>
        <begin position="1116"/>
        <end position="1126"/>
    </location>
</feature>
<keyword evidence="1" id="KW-0418">Kinase</keyword>
<name>A0A550CG79_9AGAR</name>
<dbReference type="OrthoDB" id="68483at2759"/>
<dbReference type="InterPro" id="IPR000719">
    <property type="entry name" value="Prot_kinase_dom"/>
</dbReference>
<keyword evidence="4" id="KW-0175">Coiled coil</keyword>
<feature type="region of interest" description="Disordered" evidence="5">
    <location>
        <begin position="1159"/>
        <end position="1198"/>
    </location>
</feature>
<dbReference type="SUPFAM" id="SSF56112">
    <property type="entry name" value="Protein kinase-like (PK-like)"/>
    <property type="match status" value="1"/>
</dbReference>
<dbReference type="InterPro" id="IPR011009">
    <property type="entry name" value="Kinase-like_dom_sf"/>
</dbReference>
<feature type="compositionally biased region" description="Low complexity" evidence="5">
    <location>
        <begin position="481"/>
        <end position="493"/>
    </location>
</feature>
<reference evidence="7 8" key="1">
    <citation type="journal article" date="2019" name="New Phytol.">
        <title>Comparative genomics reveals unique wood-decay strategies and fruiting body development in the Schizophyllaceae.</title>
        <authorList>
            <person name="Almasi E."/>
            <person name="Sahu N."/>
            <person name="Krizsan K."/>
            <person name="Balint B."/>
            <person name="Kovacs G.M."/>
            <person name="Kiss B."/>
            <person name="Cseklye J."/>
            <person name="Drula E."/>
            <person name="Henrissat B."/>
            <person name="Nagy I."/>
            <person name="Chovatia M."/>
            <person name="Adam C."/>
            <person name="LaButti K."/>
            <person name="Lipzen A."/>
            <person name="Riley R."/>
            <person name="Grigoriev I.V."/>
            <person name="Nagy L.G."/>
        </authorList>
    </citation>
    <scope>NUCLEOTIDE SEQUENCE [LARGE SCALE GENOMIC DNA]</scope>
    <source>
        <strain evidence="7 8">NL-1724</strain>
    </source>
</reference>
<gene>
    <name evidence="7" type="ORF">BD626DRAFT_629598</name>
</gene>
<dbReference type="PROSITE" id="PS50011">
    <property type="entry name" value="PROTEIN_KINASE_DOM"/>
    <property type="match status" value="1"/>
</dbReference>
<dbReference type="Proteomes" id="UP000320762">
    <property type="component" value="Unassembled WGS sequence"/>
</dbReference>
<dbReference type="Gene3D" id="1.10.510.10">
    <property type="entry name" value="Transferase(Phosphotransferase) domain 1"/>
    <property type="match status" value="2"/>
</dbReference>
<dbReference type="EMBL" id="VDMD01000008">
    <property type="protein sequence ID" value="TRM63811.1"/>
    <property type="molecule type" value="Genomic_DNA"/>
</dbReference>
<organism evidence="7 8">
    <name type="scientific">Schizophyllum amplum</name>
    <dbReference type="NCBI Taxonomy" id="97359"/>
    <lineage>
        <taxon>Eukaryota</taxon>
        <taxon>Fungi</taxon>
        <taxon>Dikarya</taxon>
        <taxon>Basidiomycota</taxon>
        <taxon>Agaricomycotina</taxon>
        <taxon>Agaricomycetes</taxon>
        <taxon>Agaricomycetidae</taxon>
        <taxon>Agaricales</taxon>
        <taxon>Schizophyllaceae</taxon>
        <taxon>Schizophyllum</taxon>
    </lineage>
</organism>
<feature type="compositionally biased region" description="Low complexity" evidence="5">
    <location>
        <begin position="442"/>
        <end position="455"/>
    </location>
</feature>
<dbReference type="GO" id="GO:0005524">
    <property type="term" value="F:ATP binding"/>
    <property type="evidence" value="ECO:0007669"/>
    <property type="project" value="UniProtKB-KW"/>
</dbReference>
<evidence type="ECO:0000256" key="1">
    <source>
        <dbReference type="ARBA" id="ARBA00022527"/>
    </source>
</evidence>
<dbReference type="STRING" id="97359.A0A550CG79"/>
<protein>
    <recommendedName>
        <fullName evidence="6">Protein kinase domain-containing protein</fullName>
    </recommendedName>
</protein>
<feature type="region of interest" description="Disordered" evidence="5">
    <location>
        <begin position="145"/>
        <end position="191"/>
    </location>
</feature>
<feature type="domain" description="Protein kinase" evidence="6">
    <location>
        <begin position="659"/>
        <end position="1064"/>
    </location>
</feature>
<dbReference type="GO" id="GO:0004674">
    <property type="term" value="F:protein serine/threonine kinase activity"/>
    <property type="evidence" value="ECO:0007669"/>
    <property type="project" value="UniProtKB-KW"/>
</dbReference>
<sequence length="1339" mass="145674">MAGDLCAAPISRSSLSADMSHPFRPLGASFDTQSMRVQTTSPRASISLQTSAHLRTTEHLRTIVRSAPTAGPRLSPTSRSNGPVDNSYRWGEGINVNYPEVADFYNVLANVDISTASTSEASTPSDPRTPLGDPRAALEDSHMRYHDSRRTASAASHPPFSVLNPSYDHQFTFSGQRHTSSGPATSSQLITSSESAHVTNPDVLHQNLADPIDHNRSRDRHVYENGDHENQHARRVGDNQSAHSVQVAGLAPGPHTGGCTPGMQTRGPAHELQAHRLAHEPQAHATAPEMQTRGIGNVLQPRDRMDETQGRGLALAMQTRCLAPETQSHNLVLENRVLQHLVRTAQTESDELRRGNEELRRDLDQAQRNFDDTSREASDFLNHNIELREGYESLKRRVDADWLALAIVIPDITDERLRGILTDIADRLFAYGGERIMPGPLPSSHLPLPPSRSTLDPPSSHPLPFSRLAPDQPPAAPNHVSLPAAPSSRPRAPPLLIHVEPARSRTSRTSENIYAARVEPTRMPSLPFDHIPSDHVTSAHALSIGTPRALPSVNIAATHDDGITANSSSSFTTTVRPPHSGAVLRGGILQRLRRSLRDRDQRVRTNATRPENIQHAQSVRYSAPCDMPQALHATHLANAAHRQYTPIKYQDLVGYVCRLEGAVDGTSGGTGPLNAAYPRTFVAVNGVPWRRHANSWDEFESAERDLITRLNVHARIPRHPNILALLDVFRDEYDRGSLVTVSEYLPVTLRQVLCSPSGYPLPQSFLSSVFIQLARGLAHLHENHIIHCAVCPENVFLAFDSHANALTVKLSGLDHAIFRDDLPADRGTNSLADVVAGRAFGMREFGERAARRPPFAADTDDFLARTDDDRRHGREGAISQGHAAGLTVGGQTADHVTSLDASPGYYHAPEMEWLRRAALTPGIDLWSLGTIAAELVLGAPLFPRFGVSAAVTRQGFRRQSSVASAATPSAMLSRPSLRVIASVMGSPDPDCVEVDAYDVVLGGGPWGEGVTHLGASFTPVDLRALLLQDAPVMLVDAIVELLRYDPTRRKHSLEDVAEYLEPLASLAPDILMTRAPALARMMDVAELEAATSSTRHYPLEAEAPRSNASHANDFEAAPPRQAAADVASRHSEGSVLFQPRDNDHRLSNSMGAISIARRGDGWSHTSHGSLSSQLAPLEENGRAPRRTHSLPEPGVSLSLEDDSFLLSPLVINRRPRDLSAAQPGVSISQDDSFLLSPLVTTRPPRDPSTARPSSSLRSGRQENGIIDTSSPRRDGRRGSLSGSLPGETRLQHSTSTFSPRRRAIREWNNGVVPGIPGSSTTSNASQWRESMTDTSSSFS</sequence>
<feature type="compositionally biased region" description="Polar residues" evidence="5">
    <location>
        <begin position="1163"/>
        <end position="1174"/>
    </location>
</feature>
<evidence type="ECO:0000256" key="3">
    <source>
        <dbReference type="ARBA" id="ARBA00022840"/>
    </source>
</evidence>
<feature type="region of interest" description="Disordered" evidence="5">
    <location>
        <begin position="65"/>
        <end position="85"/>
    </location>
</feature>
<evidence type="ECO:0000259" key="6">
    <source>
        <dbReference type="PROSITE" id="PS50011"/>
    </source>
</evidence>
<comment type="caution">
    <text evidence="7">The sequence shown here is derived from an EMBL/GenBank/DDBJ whole genome shotgun (WGS) entry which is preliminary data.</text>
</comment>